<dbReference type="InterPro" id="IPR035084">
    <property type="entry name" value="Nucleocapsid_C_arenaviridae"/>
</dbReference>
<name>A0A6C0PID8_9VIRU</name>
<feature type="domain" description="Nucleocapsid C-terminal Arenaviridae" evidence="1">
    <location>
        <begin position="413"/>
        <end position="574"/>
    </location>
</feature>
<reference evidence="3" key="1">
    <citation type="journal article" date="2020" name="bioRxiv">
        <title>Identification of Reptarenaviruses, Hartmaniviruses and a Novel Chuvirus in Captive Brazilian Native Boa Constrictors with Boid Inclusion Body Disease.</title>
        <authorList>
            <person name="Argenta F.F."/>
            <person name="Hepojoki J."/>
            <person name="Smura T."/>
            <person name="Szirovicza L."/>
            <person name="Hammerschmitt M.E."/>
            <person name="Driemeier D."/>
            <person name="Kipar A."/>
            <person name="Hetzel U."/>
        </authorList>
    </citation>
    <scope>NUCLEOTIDE SEQUENCE [LARGE SCALE GENOMIC DNA]</scope>
</reference>
<keyword evidence="3" id="KW-1185">Reference proteome</keyword>
<keyword evidence="2" id="KW-0543">Viral nucleoprotein</keyword>
<dbReference type="Pfam" id="PF17290">
    <property type="entry name" value="Arena_ncap_C"/>
    <property type="match status" value="1"/>
</dbReference>
<proteinExistence type="predicted"/>
<organism evidence="2 3">
    <name type="scientific">SetPatVet virus 1</name>
    <dbReference type="NCBI Taxonomy" id="2848071"/>
    <lineage>
        <taxon>Viruses</taxon>
        <taxon>Riboviria</taxon>
        <taxon>Orthornavirae</taxon>
        <taxon>Negarnaviricota</taxon>
        <taxon>Polyploviricotina</taxon>
        <taxon>Bunyaviricetes</taxon>
        <taxon>Hareavirales</taxon>
        <taxon>Arenaviridae</taxon>
        <taxon>Hartmanivirus</taxon>
        <taxon>Hartmanivirus brazilense</taxon>
    </lineage>
</organism>
<dbReference type="KEGG" id="vg:80557601"/>
<dbReference type="RefSeq" id="YP_010839988.1">
    <property type="nucleotide sequence ID" value="NC_078312.1"/>
</dbReference>
<evidence type="ECO:0000313" key="3">
    <source>
        <dbReference type="Proteomes" id="UP000679203"/>
    </source>
</evidence>
<dbReference type="Proteomes" id="UP000679203">
    <property type="component" value="Genome"/>
</dbReference>
<evidence type="ECO:0000259" key="1">
    <source>
        <dbReference type="Pfam" id="PF17290"/>
    </source>
</evidence>
<protein>
    <submittedName>
        <fullName evidence="2">Nucleoprotein</fullName>
    </submittedName>
</protein>
<accession>A0A6C0PID8</accession>
<sequence>MDKDFSYESIKHIHKEFGIEVGVKEELERLYDRIDLDIIQRCNAINRHFKAGGTTQEIATELISLNSEIRNLHSKEFIEEEIQKPIVISTSDFAVQEIIELKQDIKTMKQKSGANTNDKTGTKEGWDKFVEGSIADLMVFVETGFLDEKFLRKHNNGTLAGYIAKIHGMTECCKQAAINFKTVDSEVFNQAEVAGVEMLTNQLQVDYIFVMVYLAKKNAMSLEKLIELCDRCSILFNKMPFTKKVLFMLSKSPEYSILLEIDDDLKLHDSPFRLNRARFQTAVSAITGCVSDRMITGNPIKIIKTIIELKHKDSVTVSNKPNSTSTYELLLHSTLTTPDTNSKIKNRTNVKRNGLNTVKFVDETDETKSDSSSINYNPEFVKQKIDLYPQNIYPYEASGSTEKVNFHADLICSYIDIEGSPERPVEVGLAIFVKSNGKSVLYENVIYSDKPSDAYISEKTYCHGIDLTIISSSPKCSDNIHSDTRKLLDKIEKVYCFGDDVIKFLKLCGFKGKIWPIELPKWADRIKKGYETKLLSGCCNKEDIHSSKLKAKDKDIKEKLLPHCAVVDCFMMHNYLYTQSSLNFHN</sequence>
<dbReference type="EMBL" id="MN567048">
    <property type="protein sequence ID" value="QHX39755.1"/>
    <property type="molecule type" value="Genomic_RNA"/>
</dbReference>
<evidence type="ECO:0000313" key="2">
    <source>
        <dbReference type="EMBL" id="QHX39755.1"/>
    </source>
</evidence>
<dbReference type="Gene3D" id="3.30.420.410">
    <property type="entry name" value="Arenaviral nucleoprotein, C-terminal domain"/>
    <property type="match status" value="1"/>
</dbReference>
<dbReference type="GO" id="GO:0019013">
    <property type="term" value="C:viral nucleocapsid"/>
    <property type="evidence" value="ECO:0007669"/>
    <property type="project" value="UniProtKB-KW"/>
</dbReference>
<dbReference type="InterPro" id="IPR038115">
    <property type="entry name" value="Nucleocapsid_C_sf"/>
</dbReference>
<keyword evidence="2" id="KW-0946">Virion</keyword>
<dbReference type="GeneID" id="80557601"/>